<evidence type="ECO:0000256" key="4">
    <source>
        <dbReference type="ARBA" id="ARBA00022691"/>
    </source>
</evidence>
<evidence type="ECO:0000256" key="3">
    <source>
        <dbReference type="ARBA" id="ARBA00022679"/>
    </source>
</evidence>
<dbReference type="AlphaFoldDB" id="A0ABD3MAJ0"/>
<evidence type="ECO:0000256" key="2">
    <source>
        <dbReference type="ARBA" id="ARBA00022603"/>
    </source>
</evidence>
<sequence length="308" mass="33523">MTSSSAAADSSTATSSPSHDEQHHQYATAITATATATATASPCTSIATTTNSTPPKPPTTTQQFSSGNNIALGLIGSTFVGILALTTPFILAQLRSPLPYMATPRHKIEKALEFIATRSQRRSFEGANASAANRQQNCTNVHAGSLTIPHHHHHRPNFVDLGSGDGTAILTAASLGYNAIGFELNPTLWLLSSLRRIFSTNLSMRYNSRFIWGDMFHNDIAKLSLRNADCVMIFGVNSLMPQIAEMAQRECHRPGCLLMSYRFRVPLLVHSSVEKNADNKQLVGGVDATLIYDEEEMRIYELNSTTKV</sequence>
<evidence type="ECO:0000256" key="6">
    <source>
        <dbReference type="SAM" id="Phobius"/>
    </source>
</evidence>
<dbReference type="EMBL" id="JALLBG020000196">
    <property type="protein sequence ID" value="KAL3759923.1"/>
    <property type="molecule type" value="Genomic_DNA"/>
</dbReference>
<comment type="similarity">
    <text evidence="1">Belongs to the ANT/ATPSC lysine N-methyltransferase family.</text>
</comment>
<protein>
    <recommendedName>
        <fullName evidence="9">DOT1 domain-containing protein</fullName>
    </recommendedName>
</protein>
<keyword evidence="6" id="KW-1133">Transmembrane helix</keyword>
<dbReference type="SUPFAM" id="SSF53335">
    <property type="entry name" value="S-adenosyl-L-methionine-dependent methyltransferases"/>
    <property type="match status" value="1"/>
</dbReference>
<dbReference type="Gene3D" id="3.40.50.150">
    <property type="entry name" value="Vaccinia Virus protein VP39"/>
    <property type="match status" value="1"/>
</dbReference>
<comment type="caution">
    <text evidence="7">The sequence shown here is derived from an EMBL/GenBank/DDBJ whole genome shotgun (WGS) entry which is preliminary data.</text>
</comment>
<dbReference type="GO" id="GO:0032259">
    <property type="term" value="P:methylation"/>
    <property type="evidence" value="ECO:0007669"/>
    <property type="project" value="UniProtKB-KW"/>
</dbReference>
<evidence type="ECO:0008006" key="9">
    <source>
        <dbReference type="Google" id="ProtNLM"/>
    </source>
</evidence>
<name>A0ABD3MAJ0_9STRA</name>
<dbReference type="Proteomes" id="UP001530293">
    <property type="component" value="Unassembled WGS sequence"/>
</dbReference>
<dbReference type="PANTHER" id="PTHR13610:SF9">
    <property type="entry name" value="FI06469P"/>
    <property type="match status" value="1"/>
</dbReference>
<keyword evidence="4" id="KW-0949">S-adenosyl-L-methionine</keyword>
<dbReference type="GO" id="GO:0016279">
    <property type="term" value="F:protein-lysine N-methyltransferase activity"/>
    <property type="evidence" value="ECO:0007669"/>
    <property type="project" value="UniProtKB-ARBA"/>
</dbReference>
<keyword evidence="6" id="KW-0812">Transmembrane</keyword>
<dbReference type="InterPro" id="IPR026170">
    <property type="entry name" value="FAM173A/B"/>
</dbReference>
<keyword evidence="3" id="KW-0808">Transferase</keyword>
<evidence type="ECO:0000313" key="8">
    <source>
        <dbReference type="Proteomes" id="UP001530293"/>
    </source>
</evidence>
<keyword evidence="6" id="KW-0472">Membrane</keyword>
<feature type="region of interest" description="Disordered" evidence="5">
    <location>
        <begin position="1"/>
        <end position="24"/>
    </location>
</feature>
<dbReference type="InterPro" id="IPR029063">
    <property type="entry name" value="SAM-dependent_MTases_sf"/>
</dbReference>
<feature type="transmembrane region" description="Helical" evidence="6">
    <location>
        <begin position="70"/>
        <end position="91"/>
    </location>
</feature>
<dbReference type="PANTHER" id="PTHR13610">
    <property type="entry name" value="METHYLTRANSFERASE DOMAIN-CONTAINING PROTEIN"/>
    <property type="match status" value="1"/>
</dbReference>
<evidence type="ECO:0000256" key="5">
    <source>
        <dbReference type="SAM" id="MobiDB-lite"/>
    </source>
</evidence>
<proteinExistence type="inferred from homology"/>
<feature type="region of interest" description="Disordered" evidence="5">
    <location>
        <begin position="45"/>
        <end position="64"/>
    </location>
</feature>
<gene>
    <name evidence="7" type="ORF">ACHAWU_007667</name>
</gene>
<feature type="compositionally biased region" description="Low complexity" evidence="5">
    <location>
        <begin position="1"/>
        <end position="17"/>
    </location>
</feature>
<reference evidence="7 8" key="1">
    <citation type="submission" date="2024-10" db="EMBL/GenBank/DDBJ databases">
        <title>Updated reference genomes for cyclostephanoid diatoms.</title>
        <authorList>
            <person name="Roberts W.R."/>
            <person name="Alverson A.J."/>
        </authorList>
    </citation>
    <scope>NUCLEOTIDE SEQUENCE [LARGE SCALE GENOMIC DNA]</scope>
    <source>
        <strain evidence="7 8">AJA232-27</strain>
    </source>
</reference>
<keyword evidence="8" id="KW-1185">Reference proteome</keyword>
<keyword evidence="2" id="KW-0489">Methyltransferase</keyword>
<accession>A0ABD3MAJ0</accession>
<organism evidence="7 8">
    <name type="scientific">Discostella pseudostelligera</name>
    <dbReference type="NCBI Taxonomy" id="259834"/>
    <lineage>
        <taxon>Eukaryota</taxon>
        <taxon>Sar</taxon>
        <taxon>Stramenopiles</taxon>
        <taxon>Ochrophyta</taxon>
        <taxon>Bacillariophyta</taxon>
        <taxon>Coscinodiscophyceae</taxon>
        <taxon>Thalassiosirophycidae</taxon>
        <taxon>Stephanodiscales</taxon>
        <taxon>Stephanodiscaceae</taxon>
        <taxon>Discostella</taxon>
    </lineage>
</organism>
<evidence type="ECO:0000313" key="7">
    <source>
        <dbReference type="EMBL" id="KAL3759923.1"/>
    </source>
</evidence>
<evidence type="ECO:0000256" key="1">
    <source>
        <dbReference type="ARBA" id="ARBA00010633"/>
    </source>
</evidence>